<evidence type="ECO:0000256" key="1">
    <source>
        <dbReference type="PROSITE-ProRule" id="PRU00221"/>
    </source>
</evidence>
<accession>A0A642UDM3</accession>
<reference evidence="3 4" key="1">
    <citation type="submission" date="2019-07" db="EMBL/GenBank/DDBJ databases">
        <title>Genome assembly of two rare yeast pathogens: Diutina rugosa and Trichomonascus ciferrii.</title>
        <authorList>
            <person name="Mixao V."/>
            <person name="Saus E."/>
            <person name="Hansen A."/>
            <person name="Lass-Flor C."/>
            <person name="Gabaldon T."/>
        </authorList>
    </citation>
    <scope>NUCLEOTIDE SEQUENCE [LARGE SCALE GENOMIC DNA]</scope>
    <source>
        <strain evidence="3 4">CBS 613</strain>
    </source>
</reference>
<dbReference type="Gene3D" id="2.130.10.10">
    <property type="entry name" value="YVTN repeat-like/Quinoprotein amine dehydrogenase"/>
    <property type="match status" value="1"/>
</dbReference>
<dbReference type="GO" id="GO:0006283">
    <property type="term" value="P:transcription-coupled nucleotide-excision repair"/>
    <property type="evidence" value="ECO:0007669"/>
    <property type="project" value="InterPro"/>
</dbReference>
<comment type="caution">
    <text evidence="3">The sequence shown here is derived from an EMBL/GenBank/DDBJ whole genome shotgun (WGS) entry which is preliminary data.</text>
</comment>
<dbReference type="GO" id="GO:0000209">
    <property type="term" value="P:protein polyubiquitination"/>
    <property type="evidence" value="ECO:0007669"/>
    <property type="project" value="TreeGrafter"/>
</dbReference>
<protein>
    <recommendedName>
        <fullName evidence="5">DUF2415 domain-containing protein</fullName>
    </recommendedName>
</protein>
<name>A0A642UDM3_DIURU</name>
<evidence type="ECO:0008006" key="5">
    <source>
        <dbReference type="Google" id="ProtNLM"/>
    </source>
</evidence>
<dbReference type="GO" id="GO:0000109">
    <property type="term" value="C:nucleotide-excision repair complex"/>
    <property type="evidence" value="ECO:0007669"/>
    <property type="project" value="TreeGrafter"/>
</dbReference>
<gene>
    <name evidence="3" type="ORF">DIURU_005414</name>
</gene>
<dbReference type="AlphaFoldDB" id="A0A642UDM3"/>
<dbReference type="OrthoDB" id="361494at2759"/>
<dbReference type="InterPro" id="IPR042238">
    <property type="entry name" value="Rad28/ERCC8/Ckn1/ATCSA-1"/>
</dbReference>
<keyword evidence="4" id="KW-1185">Reference proteome</keyword>
<dbReference type="RefSeq" id="XP_034009838.1">
    <property type="nucleotide sequence ID" value="XM_034158394.1"/>
</dbReference>
<feature type="compositionally biased region" description="Polar residues" evidence="2">
    <location>
        <begin position="460"/>
        <end position="473"/>
    </location>
</feature>
<feature type="region of interest" description="Disordered" evidence="2">
    <location>
        <begin position="460"/>
        <end position="502"/>
    </location>
</feature>
<feature type="compositionally biased region" description="Low complexity" evidence="2">
    <location>
        <begin position="476"/>
        <end position="502"/>
    </location>
</feature>
<dbReference type="GeneID" id="54784065"/>
<sequence length="521" mass="57551">MYYEPTLLFRQNAIRRFHPMLSPIQSSDDLKRGPRLPQFSPRDTEVLDQACGLLQTDIRSSYWKIPDDNMHLTAIASAQVDEANARLAISSGRQQANLFIYDLDPDNASLRHSSTISLPSTSALHWVDVKSGWLATGNDHGYAHLVSIPKGDDASAYIGKRFNHRKYLKREFHTAKPVHQLRQFDIDKTKLLTVYDHHLFYWDIKASEAHAKPAPISVASVQGLVATDPMPKNDCIVLMAGHFGVTLLDIRESPKFQVPQTSALRPHQQPAQTVRWNPDNANQFASAHRDDIIRLYDIRMDGCVGNLKGHRGKPSQLSWTQGNLFSGGGDGNLVHWDLVTAPEQSFTNCTLKQGLGSVSFNPQTNNVEETLSQRQCGTVLPASNTSIVDMAPVSDLGAVVTIDGSGFFGYHAKVAAPKQYYTDHDLAYLERVENSAQTLVEEEITGEEILDVATVKAKQQSVPRGLSESSQETLAEPSSEPESDSSIHSPLSRVFSNTGSVSTVSSEVVDWSHYSESLTCA</sequence>
<dbReference type="SUPFAM" id="SSF50978">
    <property type="entry name" value="WD40 repeat-like"/>
    <property type="match status" value="1"/>
</dbReference>
<dbReference type="InterPro" id="IPR015943">
    <property type="entry name" value="WD40/YVTN_repeat-like_dom_sf"/>
</dbReference>
<keyword evidence="1" id="KW-0853">WD repeat</keyword>
<dbReference type="InterPro" id="IPR001680">
    <property type="entry name" value="WD40_rpt"/>
</dbReference>
<dbReference type="VEuPathDB" id="FungiDB:DIURU_005414"/>
<organism evidence="3 4">
    <name type="scientific">Diutina rugosa</name>
    <name type="common">Yeast</name>
    <name type="synonym">Candida rugosa</name>
    <dbReference type="NCBI Taxonomy" id="5481"/>
    <lineage>
        <taxon>Eukaryota</taxon>
        <taxon>Fungi</taxon>
        <taxon>Dikarya</taxon>
        <taxon>Ascomycota</taxon>
        <taxon>Saccharomycotina</taxon>
        <taxon>Pichiomycetes</taxon>
        <taxon>Debaryomycetaceae</taxon>
        <taxon>Diutina</taxon>
    </lineage>
</organism>
<evidence type="ECO:0000313" key="3">
    <source>
        <dbReference type="EMBL" id="KAA8897181.1"/>
    </source>
</evidence>
<evidence type="ECO:0000313" key="4">
    <source>
        <dbReference type="Proteomes" id="UP000449547"/>
    </source>
</evidence>
<dbReference type="GO" id="GO:0031464">
    <property type="term" value="C:Cul4A-RING E3 ubiquitin ligase complex"/>
    <property type="evidence" value="ECO:0007669"/>
    <property type="project" value="TreeGrafter"/>
</dbReference>
<dbReference type="OMA" id="FNHKKHF"/>
<feature type="repeat" description="WD" evidence="1">
    <location>
        <begin position="264"/>
        <end position="299"/>
    </location>
</feature>
<dbReference type="PANTHER" id="PTHR46202:SF1">
    <property type="entry name" value="DNA EXCISION REPAIR PROTEIN ERCC-8"/>
    <property type="match status" value="1"/>
</dbReference>
<dbReference type="PANTHER" id="PTHR46202">
    <property type="entry name" value="DNA EXCISION REPAIR PROTEIN ERCC-8"/>
    <property type="match status" value="1"/>
</dbReference>
<dbReference type="InterPro" id="IPR036322">
    <property type="entry name" value="WD40_repeat_dom_sf"/>
</dbReference>
<dbReference type="PROSITE" id="PS50082">
    <property type="entry name" value="WD_REPEATS_2"/>
    <property type="match status" value="1"/>
</dbReference>
<dbReference type="GO" id="GO:0043161">
    <property type="term" value="P:proteasome-mediated ubiquitin-dependent protein catabolic process"/>
    <property type="evidence" value="ECO:0007669"/>
    <property type="project" value="TreeGrafter"/>
</dbReference>
<dbReference type="SMART" id="SM00320">
    <property type="entry name" value="WD40"/>
    <property type="match status" value="3"/>
</dbReference>
<proteinExistence type="predicted"/>
<dbReference type="EMBL" id="SWFT01000159">
    <property type="protein sequence ID" value="KAA8897181.1"/>
    <property type="molecule type" value="Genomic_DNA"/>
</dbReference>
<evidence type="ECO:0000256" key="2">
    <source>
        <dbReference type="SAM" id="MobiDB-lite"/>
    </source>
</evidence>
<dbReference type="Proteomes" id="UP000449547">
    <property type="component" value="Unassembled WGS sequence"/>
</dbReference>